<sequence length="95" mass="10653">MAAYIIATIEVTDPELFETYRAQVSPTIDKHGGKYLVRGGDVEVLEGDQPARRTVVLEFESLEKARGWYYSEDYAGPKELRIKATESNVMIVNGV</sequence>
<dbReference type="AlphaFoldDB" id="A0AA35QRP4"/>
<name>A0AA35QRP4_GEOBA</name>
<gene>
    <name evidence="2" type="ORF">GBAR_LOCUS193</name>
</gene>
<evidence type="ECO:0000313" key="3">
    <source>
        <dbReference type="Proteomes" id="UP001174909"/>
    </source>
</evidence>
<reference evidence="2" key="1">
    <citation type="submission" date="2023-03" db="EMBL/GenBank/DDBJ databases">
        <authorList>
            <person name="Steffen K."/>
            <person name="Cardenas P."/>
        </authorList>
    </citation>
    <scope>NUCLEOTIDE SEQUENCE</scope>
</reference>
<dbReference type="SUPFAM" id="SSF54909">
    <property type="entry name" value="Dimeric alpha+beta barrel"/>
    <property type="match status" value="1"/>
</dbReference>
<dbReference type="PANTHER" id="PTHR41521:SF4">
    <property type="entry name" value="BLR0684 PROTEIN"/>
    <property type="match status" value="1"/>
</dbReference>
<comment type="caution">
    <text evidence="2">The sequence shown here is derived from an EMBL/GenBank/DDBJ whole genome shotgun (WGS) entry which is preliminary data.</text>
</comment>
<evidence type="ECO:0000259" key="1">
    <source>
        <dbReference type="Pfam" id="PF07045"/>
    </source>
</evidence>
<dbReference type="Proteomes" id="UP001174909">
    <property type="component" value="Unassembled WGS sequence"/>
</dbReference>
<evidence type="ECO:0000313" key="2">
    <source>
        <dbReference type="EMBL" id="CAI7989382.1"/>
    </source>
</evidence>
<dbReference type="EMBL" id="CASHTH010000031">
    <property type="protein sequence ID" value="CAI7989382.1"/>
    <property type="molecule type" value="Genomic_DNA"/>
</dbReference>
<accession>A0AA35QRP4</accession>
<dbReference type="InterPro" id="IPR011008">
    <property type="entry name" value="Dimeric_a/b-barrel"/>
</dbReference>
<dbReference type="InterPro" id="IPR010753">
    <property type="entry name" value="DUF1330"/>
</dbReference>
<proteinExistence type="predicted"/>
<dbReference type="Gene3D" id="3.30.70.100">
    <property type="match status" value="1"/>
</dbReference>
<keyword evidence="3" id="KW-1185">Reference proteome</keyword>
<dbReference type="PANTHER" id="PTHR41521">
    <property type="match status" value="1"/>
</dbReference>
<feature type="domain" description="DUF1330" evidence="1">
    <location>
        <begin position="3"/>
        <end position="95"/>
    </location>
</feature>
<dbReference type="Pfam" id="PF07045">
    <property type="entry name" value="DUF1330"/>
    <property type="match status" value="1"/>
</dbReference>
<organism evidence="2 3">
    <name type="scientific">Geodia barretti</name>
    <name type="common">Barrett's horny sponge</name>
    <dbReference type="NCBI Taxonomy" id="519541"/>
    <lineage>
        <taxon>Eukaryota</taxon>
        <taxon>Metazoa</taxon>
        <taxon>Porifera</taxon>
        <taxon>Demospongiae</taxon>
        <taxon>Heteroscleromorpha</taxon>
        <taxon>Tetractinellida</taxon>
        <taxon>Astrophorina</taxon>
        <taxon>Geodiidae</taxon>
        <taxon>Geodia</taxon>
    </lineage>
</organism>
<protein>
    <recommendedName>
        <fullName evidence="1">DUF1330 domain-containing protein</fullName>
    </recommendedName>
</protein>